<dbReference type="PROSITE" id="PS51375">
    <property type="entry name" value="PPR"/>
    <property type="match status" value="1"/>
</dbReference>
<dbReference type="NCBIfam" id="TIGR00756">
    <property type="entry name" value="PPR"/>
    <property type="match status" value="1"/>
</dbReference>
<dbReference type="EMBL" id="JABFUD020000017">
    <property type="protein sequence ID" value="KAI5067791.1"/>
    <property type="molecule type" value="Genomic_DNA"/>
</dbReference>
<evidence type="ECO:0000256" key="2">
    <source>
        <dbReference type="PROSITE-ProRule" id="PRU00708"/>
    </source>
</evidence>
<dbReference type="Gene3D" id="1.25.40.10">
    <property type="entry name" value="Tetratricopeptide repeat domain"/>
    <property type="match status" value="1"/>
</dbReference>
<keyword evidence="4" id="KW-1185">Reference proteome</keyword>
<dbReference type="InterPro" id="IPR011990">
    <property type="entry name" value="TPR-like_helical_dom_sf"/>
</dbReference>
<dbReference type="InterPro" id="IPR002885">
    <property type="entry name" value="PPR_rpt"/>
</dbReference>
<dbReference type="Pfam" id="PF01535">
    <property type="entry name" value="PPR"/>
    <property type="match status" value="1"/>
</dbReference>
<proteinExistence type="predicted"/>
<dbReference type="OrthoDB" id="2014168at2759"/>
<dbReference type="AlphaFoldDB" id="A0A9D4UH34"/>
<gene>
    <name evidence="3" type="ORF">GOP47_0018319</name>
</gene>
<evidence type="ECO:0000256" key="1">
    <source>
        <dbReference type="ARBA" id="ARBA00022737"/>
    </source>
</evidence>
<comment type="caution">
    <text evidence="3">The sequence shown here is derived from an EMBL/GenBank/DDBJ whole genome shotgun (WGS) entry which is preliminary data.</text>
</comment>
<protein>
    <recommendedName>
        <fullName evidence="5">Pentatricopeptide repeat-containing protein</fullName>
    </recommendedName>
</protein>
<evidence type="ECO:0000313" key="4">
    <source>
        <dbReference type="Proteomes" id="UP000886520"/>
    </source>
</evidence>
<reference evidence="3" key="1">
    <citation type="submission" date="2021-01" db="EMBL/GenBank/DDBJ databases">
        <title>Adiantum capillus-veneris genome.</title>
        <authorList>
            <person name="Fang Y."/>
            <person name="Liao Q."/>
        </authorList>
    </citation>
    <scope>NUCLEOTIDE SEQUENCE</scope>
    <source>
        <strain evidence="3">H3</strain>
        <tissue evidence="3">Leaf</tissue>
    </source>
</reference>
<dbReference type="PANTHER" id="PTHR46782:SF1">
    <property type="entry name" value="OS01G0757700 PROTEIN"/>
    <property type="match status" value="1"/>
</dbReference>
<evidence type="ECO:0000313" key="3">
    <source>
        <dbReference type="EMBL" id="KAI5067791.1"/>
    </source>
</evidence>
<dbReference type="InterPro" id="IPR044646">
    <property type="entry name" value="EMB1417-like"/>
</dbReference>
<feature type="repeat" description="PPR" evidence="2">
    <location>
        <begin position="156"/>
        <end position="190"/>
    </location>
</feature>
<organism evidence="3 4">
    <name type="scientific">Adiantum capillus-veneris</name>
    <name type="common">Maidenhair fern</name>
    <dbReference type="NCBI Taxonomy" id="13818"/>
    <lineage>
        <taxon>Eukaryota</taxon>
        <taxon>Viridiplantae</taxon>
        <taxon>Streptophyta</taxon>
        <taxon>Embryophyta</taxon>
        <taxon>Tracheophyta</taxon>
        <taxon>Polypodiopsida</taxon>
        <taxon>Polypodiidae</taxon>
        <taxon>Polypodiales</taxon>
        <taxon>Pteridineae</taxon>
        <taxon>Pteridaceae</taxon>
        <taxon>Vittarioideae</taxon>
        <taxon>Adiantum</taxon>
    </lineage>
</organism>
<dbReference type="PANTHER" id="PTHR46782">
    <property type="entry name" value="OS01G0757700 PROTEIN"/>
    <property type="match status" value="1"/>
</dbReference>
<keyword evidence="1" id="KW-0677">Repeat</keyword>
<evidence type="ECO:0008006" key="5">
    <source>
        <dbReference type="Google" id="ProtNLM"/>
    </source>
</evidence>
<sequence length="279" mass="32474">MSLCRRAHKLATSDGVTHFLLKDYCVAHLRLALRVQQGNWAWVPREEVRHVYTSTRSEYPDSMGRAELSPIRQSRISKHPGKAGPGATARTLLQKLTGLSDVKEDVFGALDEWAAFEFKFPIVATRKALERLRKEEQWHRVIQVTKWMFSKGLGKTHGSYGLLLKAYYRNGRLDEAEELWNSLISMNDRSMPKILFGFMTSAYRKQEMPEKVIKNNWLIKMLVSSIKQMGMKRMLKNRLNWCKTEREGHLLEQKRPLTAMGVFEEDQNQIPHQQLRMSL</sequence>
<name>A0A9D4UH34_ADICA</name>
<dbReference type="Proteomes" id="UP000886520">
    <property type="component" value="Chromosome 17"/>
</dbReference>
<accession>A0A9D4UH34</accession>